<proteinExistence type="predicted"/>
<dbReference type="Gene3D" id="4.10.60.10">
    <property type="entry name" value="Zinc finger, CCHC-type"/>
    <property type="match status" value="1"/>
</dbReference>
<sequence length="111" mass="12914">QINLSNAVCSICHRVGHNRVACRRQGSGNNSGEIRNNGVRVKIENNKNEVPWNSHKIIRNILVCHHCSKMSHNRRSCLHRRRNEHTIPEAQLNEILKGIKKFKDSPKYRMK</sequence>
<evidence type="ECO:0000313" key="1">
    <source>
        <dbReference type="EMBL" id="CAG8825420.1"/>
    </source>
</evidence>
<dbReference type="EMBL" id="CAJVQB010037654">
    <property type="protein sequence ID" value="CAG8825420.1"/>
    <property type="molecule type" value="Genomic_DNA"/>
</dbReference>
<gene>
    <name evidence="1" type="ORF">GMARGA_LOCUS28839</name>
</gene>
<organism evidence="1 2">
    <name type="scientific">Gigaspora margarita</name>
    <dbReference type="NCBI Taxonomy" id="4874"/>
    <lineage>
        <taxon>Eukaryota</taxon>
        <taxon>Fungi</taxon>
        <taxon>Fungi incertae sedis</taxon>
        <taxon>Mucoromycota</taxon>
        <taxon>Glomeromycotina</taxon>
        <taxon>Glomeromycetes</taxon>
        <taxon>Diversisporales</taxon>
        <taxon>Gigasporaceae</taxon>
        <taxon>Gigaspora</taxon>
    </lineage>
</organism>
<accession>A0ABN7WB49</accession>
<reference evidence="1 2" key="1">
    <citation type="submission" date="2021-06" db="EMBL/GenBank/DDBJ databases">
        <authorList>
            <person name="Kallberg Y."/>
            <person name="Tangrot J."/>
            <person name="Rosling A."/>
        </authorList>
    </citation>
    <scope>NUCLEOTIDE SEQUENCE [LARGE SCALE GENOMIC DNA]</scope>
    <source>
        <strain evidence="1 2">120-4 pot B 10/14</strain>
    </source>
</reference>
<dbReference type="Proteomes" id="UP000789901">
    <property type="component" value="Unassembled WGS sequence"/>
</dbReference>
<keyword evidence="2" id="KW-1185">Reference proteome</keyword>
<feature type="non-terminal residue" evidence="1">
    <location>
        <position position="1"/>
    </location>
</feature>
<protein>
    <submittedName>
        <fullName evidence="1">39997_t:CDS:1</fullName>
    </submittedName>
</protein>
<evidence type="ECO:0000313" key="2">
    <source>
        <dbReference type="Proteomes" id="UP000789901"/>
    </source>
</evidence>
<name>A0ABN7WB49_GIGMA</name>
<comment type="caution">
    <text evidence="1">The sequence shown here is derived from an EMBL/GenBank/DDBJ whole genome shotgun (WGS) entry which is preliminary data.</text>
</comment>